<protein>
    <recommendedName>
        <fullName evidence="4">RCC1-like domain-containing protein</fullName>
    </recommendedName>
</protein>
<feature type="repeat" description="RCC1" evidence="3">
    <location>
        <begin position="483"/>
        <end position="542"/>
    </location>
</feature>
<feature type="repeat" description="RCC1" evidence="3">
    <location>
        <begin position="543"/>
        <end position="613"/>
    </location>
</feature>
<evidence type="ECO:0000256" key="3">
    <source>
        <dbReference type="PROSITE-ProRule" id="PRU00235"/>
    </source>
</evidence>
<dbReference type="SUPFAM" id="SSF50985">
    <property type="entry name" value="RCC1/BLIP-II"/>
    <property type="match status" value="2"/>
</dbReference>
<name>A0AAD3CLH0_9STRA</name>
<feature type="domain" description="RCC1-like" evidence="4">
    <location>
        <begin position="104"/>
        <end position="608"/>
    </location>
</feature>
<feature type="repeat" description="RCC1" evidence="3">
    <location>
        <begin position="327"/>
        <end position="412"/>
    </location>
</feature>
<evidence type="ECO:0000256" key="1">
    <source>
        <dbReference type="ARBA" id="ARBA00022658"/>
    </source>
</evidence>
<dbReference type="GO" id="GO:0005085">
    <property type="term" value="F:guanyl-nucleotide exchange factor activity"/>
    <property type="evidence" value="ECO:0007669"/>
    <property type="project" value="TreeGrafter"/>
</dbReference>
<comment type="caution">
    <text evidence="5">The sequence shown here is derived from an EMBL/GenBank/DDBJ whole genome shotgun (WGS) entry which is preliminary data.</text>
</comment>
<reference evidence="5 6" key="1">
    <citation type="journal article" date="2021" name="Sci. Rep.">
        <title>The genome of the diatom Chaetoceros tenuissimus carries an ancient integrated fragment of an extant virus.</title>
        <authorList>
            <person name="Hongo Y."/>
            <person name="Kimura K."/>
            <person name="Takaki Y."/>
            <person name="Yoshida Y."/>
            <person name="Baba S."/>
            <person name="Kobayashi G."/>
            <person name="Nagasaki K."/>
            <person name="Hano T."/>
            <person name="Tomaru Y."/>
        </authorList>
    </citation>
    <scope>NUCLEOTIDE SEQUENCE [LARGE SCALE GENOMIC DNA]</scope>
    <source>
        <strain evidence="5 6">NIES-3715</strain>
    </source>
</reference>
<feature type="repeat" description="RCC1" evidence="3">
    <location>
        <begin position="155"/>
        <end position="246"/>
    </location>
</feature>
<proteinExistence type="predicted"/>
<dbReference type="InterPro" id="IPR051553">
    <property type="entry name" value="Ran_GTPase-activating"/>
</dbReference>
<dbReference type="PROSITE" id="PS50012">
    <property type="entry name" value="RCC1_3"/>
    <property type="match status" value="6"/>
</dbReference>
<dbReference type="PANTHER" id="PTHR45982">
    <property type="entry name" value="REGULATOR OF CHROMOSOME CONDENSATION"/>
    <property type="match status" value="1"/>
</dbReference>
<dbReference type="InterPro" id="IPR058923">
    <property type="entry name" value="RCC1-like_dom"/>
</dbReference>
<evidence type="ECO:0000313" key="6">
    <source>
        <dbReference type="Proteomes" id="UP001054902"/>
    </source>
</evidence>
<evidence type="ECO:0000256" key="2">
    <source>
        <dbReference type="ARBA" id="ARBA00022737"/>
    </source>
</evidence>
<accession>A0AAD3CLH0</accession>
<sequence length="614" mass="67801">MDNKRKANESIELEAISTRGGPRRKITGKKTQGSVRAIDYYTQFGRLNACVAQHLLKRKHQIQFCIENSQPIPDHLLNVDHIIEQYLFHASNIKQRLSPESGALCAFGSNEFGMIAQREGVDERYRPALISSMKNQTLVQVQCGGQHSVCLTEDGNVSTWGCNDEGSLGSKLEDTAYAPIRVTQFLPSSEQGRVEGITDPVFTWRDFSNAKPEIKDPLEIKIDPKYEDTIIDVASGDTHCLALAASGRVYFWGSYKDVEGKNWADIQPSDDPRKVEDKDAKYFTGPKGKRFYPIHVSMLKHKVIAIACGFVHNAVIVEVNQGGVVRNKLVTWGMGEKGQLARPVFTPVKKTPEEIEQIPDEVLDSDRYVTFHVDKVESDYMPPKFANYSDGVDRHVEKVACGGYHTLVLAKSDKDGFVELFAAGLNNYGQLGISDGYSTKEERVKLSDKTALTKVDFFTKRGISISQIAAGEHHSLCVDASCRRLFAFGRSCSGQLGHTGECPKPGAFEVEPVEIFLEKDKENPIIEEISCGSFHSFVVTADGDVWSWGSGFHGQLGIGKLGESEDVVTLPTKADVLSGINKVRSKNNELQYQKAKVLKVAGGSQSSALIAMLK</sequence>
<keyword evidence="2" id="KW-0677">Repeat</keyword>
<evidence type="ECO:0000259" key="4">
    <source>
        <dbReference type="Pfam" id="PF25390"/>
    </source>
</evidence>
<dbReference type="PROSITE" id="PS00626">
    <property type="entry name" value="RCC1_2"/>
    <property type="match status" value="2"/>
</dbReference>
<keyword evidence="1" id="KW-0344">Guanine-nucleotide releasing factor</keyword>
<dbReference type="PRINTS" id="PR00633">
    <property type="entry name" value="RCCNDNSATION"/>
</dbReference>
<evidence type="ECO:0000313" key="5">
    <source>
        <dbReference type="EMBL" id="GFH47758.1"/>
    </source>
</evidence>
<dbReference type="InterPro" id="IPR000408">
    <property type="entry name" value="Reg_chr_condens"/>
</dbReference>
<organism evidence="5 6">
    <name type="scientific">Chaetoceros tenuissimus</name>
    <dbReference type="NCBI Taxonomy" id="426638"/>
    <lineage>
        <taxon>Eukaryota</taxon>
        <taxon>Sar</taxon>
        <taxon>Stramenopiles</taxon>
        <taxon>Ochrophyta</taxon>
        <taxon>Bacillariophyta</taxon>
        <taxon>Coscinodiscophyceae</taxon>
        <taxon>Chaetocerotophycidae</taxon>
        <taxon>Chaetocerotales</taxon>
        <taxon>Chaetocerotaceae</taxon>
        <taxon>Chaetoceros</taxon>
    </lineage>
</organism>
<feature type="repeat" description="RCC1" evidence="3">
    <location>
        <begin position="102"/>
        <end position="154"/>
    </location>
</feature>
<dbReference type="InterPro" id="IPR009091">
    <property type="entry name" value="RCC1/BLIP-II"/>
</dbReference>
<dbReference type="AlphaFoldDB" id="A0AAD3CLH0"/>
<feature type="repeat" description="RCC1" evidence="3">
    <location>
        <begin position="418"/>
        <end position="481"/>
    </location>
</feature>
<dbReference type="Proteomes" id="UP001054902">
    <property type="component" value="Unassembled WGS sequence"/>
</dbReference>
<keyword evidence="6" id="KW-1185">Reference proteome</keyword>
<dbReference type="Gene3D" id="2.130.10.30">
    <property type="entry name" value="Regulator of chromosome condensation 1/beta-lactamase-inhibitor protein II"/>
    <property type="match status" value="1"/>
</dbReference>
<dbReference type="Pfam" id="PF25390">
    <property type="entry name" value="WD40_RLD"/>
    <property type="match status" value="1"/>
</dbReference>
<dbReference type="EMBL" id="BLLK01000023">
    <property type="protein sequence ID" value="GFH47758.1"/>
    <property type="molecule type" value="Genomic_DNA"/>
</dbReference>
<dbReference type="PANTHER" id="PTHR45982:SF1">
    <property type="entry name" value="REGULATOR OF CHROMOSOME CONDENSATION"/>
    <property type="match status" value="1"/>
</dbReference>
<gene>
    <name evidence="5" type="ORF">CTEN210_04233</name>
</gene>
<dbReference type="GO" id="GO:0005737">
    <property type="term" value="C:cytoplasm"/>
    <property type="evidence" value="ECO:0007669"/>
    <property type="project" value="TreeGrafter"/>
</dbReference>